<feature type="transmembrane region" description="Helical" evidence="8">
    <location>
        <begin position="1020"/>
        <end position="1042"/>
    </location>
</feature>
<feature type="domain" description="CSC1/OSCA1-like 7TM region" evidence="9">
    <location>
        <begin position="741"/>
        <end position="1010"/>
    </location>
</feature>
<feature type="region of interest" description="Disordered" evidence="7">
    <location>
        <begin position="482"/>
        <end position="513"/>
    </location>
</feature>
<dbReference type="GO" id="GO:0005886">
    <property type="term" value="C:plasma membrane"/>
    <property type="evidence" value="ECO:0007669"/>
    <property type="project" value="TreeGrafter"/>
</dbReference>
<feature type="domain" description="CSC1/OSCA1-like cytosolic" evidence="12">
    <location>
        <begin position="210"/>
        <end position="282"/>
    </location>
</feature>
<dbReference type="PANTHER" id="PTHR13018">
    <property type="entry name" value="PROBABLE MEMBRANE PROTEIN DUF221-RELATED"/>
    <property type="match status" value="1"/>
</dbReference>
<feature type="domain" description="10TM putative phosphate transporter extracellular tail" evidence="10">
    <location>
        <begin position="1226"/>
        <end position="1311"/>
    </location>
</feature>
<dbReference type="Pfam" id="PF13967">
    <property type="entry name" value="RSN1_TM"/>
    <property type="match status" value="1"/>
</dbReference>
<feature type="compositionally biased region" description="Basic and acidic residues" evidence="7">
    <location>
        <begin position="343"/>
        <end position="353"/>
    </location>
</feature>
<feature type="region of interest" description="Disordered" evidence="7">
    <location>
        <begin position="277"/>
        <end position="360"/>
    </location>
</feature>
<evidence type="ECO:0000313" key="14">
    <source>
        <dbReference type="Proteomes" id="UP001271007"/>
    </source>
</evidence>
<proteinExistence type="inferred from homology"/>
<feature type="region of interest" description="Disordered" evidence="7">
    <location>
        <begin position="1183"/>
        <end position="1204"/>
    </location>
</feature>
<feature type="transmembrane region" description="Helical" evidence="8">
    <location>
        <begin position="119"/>
        <end position="138"/>
    </location>
</feature>
<dbReference type="InterPro" id="IPR027815">
    <property type="entry name" value="CSC1/OSCA1-like_cyt"/>
</dbReference>
<feature type="compositionally biased region" description="Basic and acidic residues" evidence="7">
    <location>
        <begin position="324"/>
        <end position="336"/>
    </location>
</feature>
<feature type="compositionally biased region" description="Basic and acidic residues" evidence="7">
    <location>
        <begin position="1098"/>
        <end position="1136"/>
    </location>
</feature>
<evidence type="ECO:0000256" key="3">
    <source>
        <dbReference type="ARBA" id="ARBA00022448"/>
    </source>
</evidence>
<protein>
    <recommendedName>
        <fullName evidence="15">DUF221-domain-containing protein</fullName>
    </recommendedName>
</protein>
<feature type="compositionally biased region" description="Basic and acidic residues" evidence="7">
    <location>
        <begin position="280"/>
        <end position="307"/>
    </location>
</feature>
<evidence type="ECO:0000313" key="13">
    <source>
        <dbReference type="EMBL" id="KAK3057306.1"/>
    </source>
</evidence>
<sequence>MSVSGDVPKNCNTDSFWAFINCGSGSAASSEGQTLNSLIAAIVAALGSFGVQTLLFLLLRLKLSRIYRPRSYLVPEKERVAAPPRGIVGWIKPLFTTSNLAFIQKCGLDAYFFLRYLRMLLKIFLPIALVVMPILLPINRFSGGNKSLDKLSISNIAPKHLGTRLWAHLILAVGIILWICYVLYSELRGYIRVRQAYLTSPQHRLRASATTVLVTGIPRKWLTVEALNGLYDVFPGGIRNIWINRNFDALSDKVKYRSSLAKSLEDAETNLIKMCRKKHDKMEEQKRKAEGKARKSKKEKQEDEKAADAAAENMAQSGGVSAGDQHDIPHGLREALDDAEDAEERREEHEHPQHKPANPLGLIGEGFGTIGQGLTNIGKGVGNFGRNLVGDVDDGFRKAAEGVDQRVDNVANLPSGFVMDDDLYRNSQYSQGSVPPTPPPKSPMPERRTFGRQVDGASYGGTIEQQTAAARTHPFATVARVPDSGLAESPGSEGTQDTPNIRMAGPSIESKPRSQMQIVEPAEHQVSHKKWKVWKNDDRTLAMPSPQPHTAEEEDYGWDGAHSNTITNGTGKQGPEVRGSKFFEKLAFWKKKTPTDINVPEEYPKAIIEGLDEDQDGEPYWRRYIEPKDRETMRVPVASPTWCPSLPLIGNKVDKIYYIRRELARMNFEIEIDQNDVEKFPFMNSAFIQFNHQVAAHMACQSLSHHVPQHMAPRLVEISPDDVLWDNMSIKWWERYLRTGVVLIISAALIVLYAVPVTFTSLLSKISTLQQFPYFHWLKDTPVVVITIIQGVAPPLVLAIILALVPIIFPALVKQQGVATGNSQELGVQKWYFAFLFIQVFLVVSITGGLTNLASQFADHPGTILNTLGNSLPRASNYFFSYLTIQALSVSASALLQVGALLGWFILAPMVDSTARAKWRRQTTLSNVQWGSFFPPFTNFAVIGIIYSVLAPLILVFMLVIFSLFWLVYRYNVLYVYQFRNDTGGLLFPTAVNQLFTGLYMMELCLIGFFFIARDGQASVCVAQGVIMVIAMVFTITFQFLLNAAFKPLFQYLPITLEDEAVVRDEEFARAQSSKFAPLMQERQQGDDRDIQDVLEEREQKEEDAEDRAQDQEMRNIAEHRRSQRDSSTHGTEGTRRTNNTHPPSWHHEHGRSPKQTWKTDRWKEAASQPLTQLRHLADAERKQKPVANGGRVNPQTTKSQDVEAQKSIGDVLFSGFADEIEDLTPDERDLLVRYAFQHAALRAKRPVVWIPRDKLGVSDDEIKRAKKMSTITVHDSEKGGRVEKTNIWMSNEGVALNGRGKVVFRRSPPDFSNVDLIAL</sequence>
<evidence type="ECO:0000259" key="12">
    <source>
        <dbReference type="Pfam" id="PF14703"/>
    </source>
</evidence>
<comment type="caution">
    <text evidence="13">The sequence shown here is derived from an EMBL/GenBank/DDBJ whole genome shotgun (WGS) entry which is preliminary data.</text>
</comment>
<feature type="transmembrane region" description="Helical" evidence="8">
    <location>
        <begin position="165"/>
        <end position="184"/>
    </location>
</feature>
<keyword evidence="14" id="KW-1185">Reference proteome</keyword>
<dbReference type="Proteomes" id="UP001271007">
    <property type="component" value="Unassembled WGS sequence"/>
</dbReference>
<dbReference type="Pfam" id="PF02714">
    <property type="entry name" value="RSN1_7TM"/>
    <property type="match status" value="1"/>
</dbReference>
<dbReference type="PANTHER" id="PTHR13018:SF20">
    <property type="entry name" value="SPORULATION-SPECIFIC PROTEIN 75"/>
    <property type="match status" value="1"/>
</dbReference>
<feature type="region of interest" description="Disordered" evidence="7">
    <location>
        <begin position="539"/>
        <end position="558"/>
    </location>
</feature>
<feature type="transmembrane region" description="Helical" evidence="8">
    <location>
        <begin position="783"/>
        <end position="812"/>
    </location>
</feature>
<feature type="domain" description="CSC1/OSCA1-like N-terminal transmembrane" evidence="11">
    <location>
        <begin position="38"/>
        <end position="186"/>
    </location>
</feature>
<feature type="transmembrane region" description="Helical" evidence="8">
    <location>
        <begin position="940"/>
        <end position="966"/>
    </location>
</feature>
<evidence type="ECO:0000256" key="4">
    <source>
        <dbReference type="ARBA" id="ARBA00022692"/>
    </source>
</evidence>
<feature type="transmembrane region" description="Helical" evidence="8">
    <location>
        <begin position="878"/>
        <end position="911"/>
    </location>
</feature>
<dbReference type="InterPro" id="IPR022257">
    <property type="entry name" value="PHM7_ext"/>
</dbReference>
<comment type="subcellular location">
    <subcellularLocation>
        <location evidence="1">Membrane</location>
        <topology evidence="1">Multi-pass membrane protein</topology>
    </subcellularLocation>
</comment>
<evidence type="ECO:0000256" key="8">
    <source>
        <dbReference type="SAM" id="Phobius"/>
    </source>
</evidence>
<comment type="similarity">
    <text evidence="2">Belongs to the CSC1 (TC 1.A.17) family.</text>
</comment>
<name>A0AAJ0GGV7_9PEZI</name>
<gene>
    <name evidence="13" type="ORF">LTR09_001488</name>
</gene>
<feature type="transmembrane region" description="Helical" evidence="8">
    <location>
        <begin position="38"/>
        <end position="59"/>
    </location>
</feature>
<dbReference type="GO" id="GO:0005227">
    <property type="term" value="F:calcium-activated cation channel activity"/>
    <property type="evidence" value="ECO:0007669"/>
    <property type="project" value="InterPro"/>
</dbReference>
<evidence type="ECO:0000256" key="6">
    <source>
        <dbReference type="ARBA" id="ARBA00023136"/>
    </source>
</evidence>
<feature type="transmembrane region" description="Helical" evidence="8">
    <location>
        <begin position="741"/>
        <end position="763"/>
    </location>
</feature>
<feature type="transmembrane region" description="Helical" evidence="8">
    <location>
        <begin position="833"/>
        <end position="858"/>
    </location>
</feature>
<dbReference type="InterPro" id="IPR045122">
    <property type="entry name" value="Csc1-like"/>
</dbReference>
<keyword evidence="6 8" id="KW-0472">Membrane</keyword>
<evidence type="ECO:0000259" key="10">
    <source>
        <dbReference type="Pfam" id="PF12621"/>
    </source>
</evidence>
<keyword evidence="5 8" id="KW-1133">Transmembrane helix</keyword>
<dbReference type="Pfam" id="PF14703">
    <property type="entry name" value="PHM7_cyt"/>
    <property type="match status" value="2"/>
</dbReference>
<evidence type="ECO:0008006" key="15">
    <source>
        <dbReference type="Google" id="ProtNLM"/>
    </source>
</evidence>
<feature type="compositionally biased region" description="Basic and acidic residues" evidence="7">
    <location>
        <begin position="1146"/>
        <end position="1162"/>
    </location>
</feature>
<evidence type="ECO:0000259" key="9">
    <source>
        <dbReference type="Pfam" id="PF02714"/>
    </source>
</evidence>
<feature type="domain" description="CSC1/OSCA1-like cytosolic" evidence="12">
    <location>
        <begin position="641"/>
        <end position="727"/>
    </location>
</feature>
<dbReference type="Pfam" id="PF12621">
    <property type="entry name" value="PHM7_ext"/>
    <property type="match status" value="1"/>
</dbReference>
<feature type="region of interest" description="Disordered" evidence="7">
    <location>
        <begin position="1098"/>
        <end position="1162"/>
    </location>
</feature>
<dbReference type="EMBL" id="JAWDJX010000003">
    <property type="protein sequence ID" value="KAK3057306.1"/>
    <property type="molecule type" value="Genomic_DNA"/>
</dbReference>
<accession>A0AAJ0GGV7</accession>
<reference evidence="13" key="1">
    <citation type="submission" date="2023-04" db="EMBL/GenBank/DDBJ databases">
        <title>Black Yeasts Isolated from many extreme environments.</title>
        <authorList>
            <person name="Coleine C."/>
            <person name="Stajich J.E."/>
            <person name="Selbmann L."/>
        </authorList>
    </citation>
    <scope>NUCLEOTIDE SEQUENCE</scope>
    <source>
        <strain evidence="13">CCFEE 5312</strain>
    </source>
</reference>
<organism evidence="13 14">
    <name type="scientific">Extremus antarcticus</name>
    <dbReference type="NCBI Taxonomy" id="702011"/>
    <lineage>
        <taxon>Eukaryota</taxon>
        <taxon>Fungi</taxon>
        <taxon>Dikarya</taxon>
        <taxon>Ascomycota</taxon>
        <taxon>Pezizomycotina</taxon>
        <taxon>Dothideomycetes</taxon>
        <taxon>Dothideomycetidae</taxon>
        <taxon>Mycosphaerellales</taxon>
        <taxon>Extremaceae</taxon>
        <taxon>Extremus</taxon>
    </lineage>
</organism>
<feature type="region of interest" description="Disordered" evidence="7">
    <location>
        <begin position="426"/>
        <end position="457"/>
    </location>
</feature>
<evidence type="ECO:0000256" key="2">
    <source>
        <dbReference type="ARBA" id="ARBA00007779"/>
    </source>
</evidence>
<keyword evidence="4 8" id="KW-0812">Transmembrane</keyword>
<evidence type="ECO:0000256" key="5">
    <source>
        <dbReference type="ARBA" id="ARBA00022989"/>
    </source>
</evidence>
<feature type="transmembrane region" description="Helical" evidence="8">
    <location>
        <begin position="986"/>
        <end position="1013"/>
    </location>
</feature>
<evidence type="ECO:0000256" key="7">
    <source>
        <dbReference type="SAM" id="MobiDB-lite"/>
    </source>
</evidence>
<evidence type="ECO:0000259" key="11">
    <source>
        <dbReference type="Pfam" id="PF13967"/>
    </source>
</evidence>
<keyword evidence="3" id="KW-0813">Transport</keyword>
<evidence type="ECO:0000256" key="1">
    <source>
        <dbReference type="ARBA" id="ARBA00004141"/>
    </source>
</evidence>
<dbReference type="InterPro" id="IPR032880">
    <property type="entry name" value="CSC1/OSCA1-like_N"/>
</dbReference>
<dbReference type="InterPro" id="IPR003864">
    <property type="entry name" value="CSC1/OSCA1-like_7TM"/>
</dbReference>